<proteinExistence type="predicted"/>
<dbReference type="PANTHER" id="PTHR43135">
    <property type="entry name" value="ALPHA-D-RIBOSE 1-METHYLPHOSPHONATE 5-TRIPHOSPHATE DIPHOSPHATASE"/>
    <property type="match status" value="1"/>
</dbReference>
<dbReference type="NCBIfam" id="NF011987">
    <property type="entry name" value="PRK15446.2-3"/>
    <property type="match status" value="1"/>
</dbReference>
<dbReference type="RefSeq" id="WP_104411667.1">
    <property type="nucleotide sequence ID" value="NZ_PTIW01000002.1"/>
</dbReference>
<dbReference type="InterPro" id="IPR051781">
    <property type="entry name" value="Metallo-dep_Hydrolase"/>
</dbReference>
<dbReference type="InterPro" id="IPR032466">
    <property type="entry name" value="Metal_Hydrolase"/>
</dbReference>
<evidence type="ECO:0000313" key="2">
    <source>
        <dbReference type="EMBL" id="PPK62620.1"/>
    </source>
</evidence>
<dbReference type="Gene3D" id="2.30.40.10">
    <property type="entry name" value="Urease, subunit C, domain 1"/>
    <property type="match status" value="1"/>
</dbReference>
<dbReference type="Proteomes" id="UP000239861">
    <property type="component" value="Unassembled WGS sequence"/>
</dbReference>
<dbReference type="PANTHER" id="PTHR43135:SF3">
    <property type="entry name" value="ALPHA-D-RIBOSE 1-METHYLPHOSPHONATE 5-TRIPHOSPHATE DIPHOSPHATASE"/>
    <property type="match status" value="1"/>
</dbReference>
<dbReference type="GO" id="GO:0019700">
    <property type="term" value="P:organic phosphonate catabolic process"/>
    <property type="evidence" value="ECO:0007669"/>
    <property type="project" value="InterPro"/>
</dbReference>
<dbReference type="SUPFAM" id="SSF51556">
    <property type="entry name" value="Metallo-dependent hydrolases"/>
    <property type="match status" value="1"/>
</dbReference>
<reference evidence="2 3" key="1">
    <citation type="submission" date="2018-02" db="EMBL/GenBank/DDBJ databases">
        <title>Subsurface microbial communities from deep shales in Ohio and West Virginia, USA.</title>
        <authorList>
            <person name="Wrighton K."/>
        </authorList>
    </citation>
    <scope>NUCLEOTIDE SEQUENCE [LARGE SCALE GENOMIC DNA]</scope>
    <source>
        <strain evidence="2 3">MARC-MIP3H16</strain>
    </source>
</reference>
<sequence length="381" mass="42236">MQTIIRSTNVLINGKFTSADIVIQGDIITAVSPYKSIDVAIDLGERRIVPGFVDLHGDAIEKELEPRPGAKFPTKMAVIELDKKLSMAGVTTMYHAIGFNDEELSKGRGTEQSRELIEEIYEANKSHLGVDNRIHTRFEITSESSLETIKELITKNKVDMLSIMDHSPGQGQFKTLEFWKKYHLSAYTIEDEDVAQYLEKKLSKDKVGIVEDLVAFGIEHNIPVLSHDDDCEDKLNTLKALGVTFSEFPLSIEVAKKAKSMGICTGMGAPNVVRGGSQSGNIAAKELIKEQVCDYLCSDYHPASLLMSPYRLKEDVNLPLEKGFAMISSTPAKLANLKDRGEIKEGKLADIVVIDESHFPKVVLTFKDGEVVYNGIRGFKI</sequence>
<gene>
    <name evidence="2" type="ORF">B0F89_10222</name>
</gene>
<dbReference type="AlphaFoldDB" id="A0AB36ZYX1"/>
<dbReference type="NCBIfam" id="NF011984">
    <property type="entry name" value="PRK15446.1-5"/>
    <property type="match status" value="1"/>
</dbReference>
<dbReference type="Gene3D" id="3.20.20.140">
    <property type="entry name" value="Metal-dependent hydrolases"/>
    <property type="match status" value="1"/>
</dbReference>
<dbReference type="GO" id="GO:0016810">
    <property type="term" value="F:hydrolase activity, acting on carbon-nitrogen (but not peptide) bonds"/>
    <property type="evidence" value="ECO:0007669"/>
    <property type="project" value="InterPro"/>
</dbReference>
<accession>A0AB36ZYX1</accession>
<dbReference type="InterPro" id="IPR011059">
    <property type="entry name" value="Metal-dep_hydrolase_composite"/>
</dbReference>
<dbReference type="PIRSF" id="PIRSF038971">
    <property type="entry name" value="PhnM"/>
    <property type="match status" value="1"/>
</dbReference>
<dbReference type="InterPro" id="IPR006680">
    <property type="entry name" value="Amidohydro-rel"/>
</dbReference>
<evidence type="ECO:0000313" key="3">
    <source>
        <dbReference type="Proteomes" id="UP000239861"/>
    </source>
</evidence>
<dbReference type="EMBL" id="PTIW01000002">
    <property type="protein sequence ID" value="PPK62620.1"/>
    <property type="molecule type" value="Genomic_DNA"/>
</dbReference>
<name>A0AB36ZYX1_9BACT</name>
<organism evidence="2 3">
    <name type="scientific">Malaciobacter marinus</name>
    <dbReference type="NCBI Taxonomy" id="505249"/>
    <lineage>
        <taxon>Bacteria</taxon>
        <taxon>Pseudomonadati</taxon>
        <taxon>Campylobacterota</taxon>
        <taxon>Epsilonproteobacteria</taxon>
        <taxon>Campylobacterales</taxon>
        <taxon>Arcobacteraceae</taxon>
        <taxon>Malaciobacter</taxon>
    </lineage>
</organism>
<dbReference type="SUPFAM" id="SSF51338">
    <property type="entry name" value="Composite domain of metallo-dependent hydrolases"/>
    <property type="match status" value="1"/>
</dbReference>
<dbReference type="InterPro" id="IPR012696">
    <property type="entry name" value="PhnM"/>
</dbReference>
<comment type="caution">
    <text evidence="2">The sequence shown here is derived from an EMBL/GenBank/DDBJ whole genome shotgun (WGS) entry which is preliminary data.</text>
</comment>
<dbReference type="Pfam" id="PF01979">
    <property type="entry name" value="Amidohydro_1"/>
    <property type="match status" value="1"/>
</dbReference>
<feature type="domain" description="Amidohydrolase-related" evidence="1">
    <location>
        <begin position="218"/>
        <end position="372"/>
    </location>
</feature>
<dbReference type="NCBIfam" id="NF011990">
    <property type="entry name" value="PRK15446.2-6"/>
    <property type="match status" value="1"/>
</dbReference>
<protein>
    <submittedName>
        <fullName evidence="2">Alpha-D-ribose 1-methylphosphonate 5-triphosphate diphosphatase</fullName>
    </submittedName>
</protein>
<evidence type="ECO:0000259" key="1">
    <source>
        <dbReference type="Pfam" id="PF01979"/>
    </source>
</evidence>